<dbReference type="RefSeq" id="WP_205156454.1">
    <property type="nucleotide sequence ID" value="NZ_JAFEUM010000001.1"/>
</dbReference>
<dbReference type="Gene3D" id="3.40.50.1000">
    <property type="entry name" value="HAD superfamily/HAD-like"/>
    <property type="match status" value="1"/>
</dbReference>
<keyword evidence="1" id="KW-0378">Hydrolase</keyword>
<dbReference type="InterPro" id="IPR023214">
    <property type="entry name" value="HAD_sf"/>
</dbReference>
<dbReference type="Gene3D" id="1.10.150.240">
    <property type="entry name" value="Putative phosphatase, domain 2"/>
    <property type="match status" value="1"/>
</dbReference>
<dbReference type="Proteomes" id="UP000809621">
    <property type="component" value="Unassembled WGS sequence"/>
</dbReference>
<dbReference type="SUPFAM" id="SSF56784">
    <property type="entry name" value="HAD-like"/>
    <property type="match status" value="1"/>
</dbReference>
<organism evidence="1 2">
    <name type="scientific">Vibrio ulleungensis</name>
    <dbReference type="NCBI Taxonomy" id="2807619"/>
    <lineage>
        <taxon>Bacteria</taxon>
        <taxon>Pseudomonadati</taxon>
        <taxon>Pseudomonadota</taxon>
        <taxon>Gammaproteobacteria</taxon>
        <taxon>Vibrionales</taxon>
        <taxon>Vibrionaceae</taxon>
        <taxon>Vibrio</taxon>
    </lineage>
</organism>
<evidence type="ECO:0000313" key="1">
    <source>
        <dbReference type="EMBL" id="MBM7034790.1"/>
    </source>
</evidence>
<proteinExistence type="predicted"/>
<dbReference type="InterPro" id="IPR023198">
    <property type="entry name" value="PGP-like_dom2"/>
</dbReference>
<sequence length="215" mass="23939">MRHYMFDIDGTLVQSHDMDETCFLDALYHVTGIQLTPDWSHFPYVTDRGILKTFIETHAPQHQLKDLERDVKNKFIENIRTAIEISPIKPVKGAVEFINALKNRQDVSISFATGGWLETALLKLESAGFDTTDIAIASSNDHYCRTEIMKTAALLATGCKNNPFVYFGDGEWDVKACAQLGVKLVLVGDRTQHHISIPDFNNQTSVLALAGDLGA</sequence>
<accession>A0ABS2HB00</accession>
<dbReference type="GO" id="GO:0016787">
    <property type="term" value="F:hydrolase activity"/>
    <property type="evidence" value="ECO:0007669"/>
    <property type="project" value="UniProtKB-KW"/>
</dbReference>
<keyword evidence="2" id="KW-1185">Reference proteome</keyword>
<comment type="caution">
    <text evidence="1">The sequence shown here is derived from an EMBL/GenBank/DDBJ whole genome shotgun (WGS) entry which is preliminary data.</text>
</comment>
<name>A0ABS2HB00_9VIBR</name>
<dbReference type="EMBL" id="JAFEUM010000001">
    <property type="protein sequence ID" value="MBM7034790.1"/>
    <property type="molecule type" value="Genomic_DNA"/>
</dbReference>
<dbReference type="Pfam" id="PF00702">
    <property type="entry name" value="Hydrolase"/>
    <property type="match status" value="1"/>
</dbReference>
<reference evidence="1 2" key="1">
    <citation type="submission" date="2021-02" db="EMBL/GenBank/DDBJ databases">
        <authorList>
            <person name="Park J.-S."/>
        </authorList>
    </citation>
    <scope>NUCLEOTIDE SEQUENCE [LARGE SCALE GENOMIC DNA]</scope>
    <source>
        <strain evidence="1 2">188UL20-2</strain>
    </source>
</reference>
<protein>
    <submittedName>
        <fullName evidence="1">HAD family hydrolase</fullName>
    </submittedName>
</protein>
<evidence type="ECO:0000313" key="2">
    <source>
        <dbReference type="Proteomes" id="UP000809621"/>
    </source>
</evidence>
<gene>
    <name evidence="1" type="ORF">JQC93_00110</name>
</gene>
<dbReference type="InterPro" id="IPR036412">
    <property type="entry name" value="HAD-like_sf"/>
</dbReference>